<evidence type="ECO:0000259" key="2">
    <source>
        <dbReference type="Pfam" id="PF22230"/>
    </source>
</evidence>
<dbReference type="Gene3D" id="1.10.3740.10">
    <property type="entry name" value="SSO1389-like domains"/>
    <property type="match status" value="1"/>
</dbReference>
<dbReference type="HOGENOM" id="CLU_045946_0_0_9"/>
<dbReference type="SUPFAM" id="SSF160980">
    <property type="entry name" value="SSO1389-like"/>
    <property type="match status" value="1"/>
</dbReference>
<dbReference type="EMBL" id="CP002164">
    <property type="protein sequence ID" value="ADL41499.1"/>
    <property type="molecule type" value="Genomic_DNA"/>
</dbReference>
<evidence type="ECO:0000313" key="3">
    <source>
        <dbReference type="EMBL" id="ADL41499.1"/>
    </source>
</evidence>
<dbReference type="Pfam" id="PF09455">
    <property type="entry name" value="Csx1_HEPN"/>
    <property type="match status" value="1"/>
</dbReference>
<dbReference type="InterPro" id="IPR019016">
    <property type="entry name" value="Csx1-like_HEPN"/>
</dbReference>
<dbReference type="RefSeq" id="WP_013289506.1">
    <property type="nucleotide sequence ID" value="NC_014392.1"/>
</dbReference>
<dbReference type="OrthoDB" id="2080251at2"/>
<dbReference type="Proteomes" id="UP000000347">
    <property type="component" value="Chromosome"/>
</dbReference>
<dbReference type="InterPro" id="IPR010171">
    <property type="entry name" value="CRISPR_Csx1"/>
</dbReference>
<evidence type="ECO:0000259" key="1">
    <source>
        <dbReference type="Pfam" id="PF09455"/>
    </source>
</evidence>
<dbReference type="InterPro" id="IPR053857">
    <property type="entry name" value="Csx1_CARF"/>
</dbReference>
<accession>D9THD4</accession>
<dbReference type="Gene3D" id="3.40.50.10640">
    <property type="entry name" value="SSO1389-like"/>
    <property type="match status" value="1"/>
</dbReference>
<reference evidence="3 4" key="1">
    <citation type="journal article" date="2010" name="J. Bacteriol.">
        <title>Complete genome sequence of the cellulolytic thermophile Caldicellulosiruptor obsidiansis OB47T.</title>
        <authorList>
            <person name="Elkins J.G."/>
            <person name="Lochner A."/>
            <person name="Hamilton-Brehm S.D."/>
            <person name="Davenport K.W."/>
            <person name="Podar M."/>
            <person name="Brown S.D."/>
            <person name="Land M.L."/>
            <person name="Hauser L.J."/>
            <person name="Klingeman D.M."/>
            <person name="Raman B."/>
            <person name="Goodwin L.A."/>
            <person name="Tapia R."/>
            <person name="Meincke L.J."/>
            <person name="Detter J.C."/>
            <person name="Bruce D.C."/>
            <person name="Han C.S."/>
            <person name="Palumbo A.V."/>
            <person name="Cottingham R.W."/>
            <person name="Keller M."/>
            <person name="Graham D.E."/>
        </authorList>
    </citation>
    <scope>NUCLEOTIDE SEQUENCE [LARGE SCALE GENOMIC DNA]</scope>
    <source>
        <strain evidence="4">ATCC BAA-2073 / strain OB47</strain>
    </source>
</reference>
<dbReference type="eggNOG" id="COG1517">
    <property type="taxonomic scope" value="Bacteria"/>
</dbReference>
<name>D9THD4_CALOO</name>
<sequence length="470" mass="56225">MKLIYQLGRLDTNMEQQKFKIGKDNEDYTEKAELSSLFLKKYFKEKNNDEVKVILLYPVSLPFNPNLIRDNSKLHEISKKKIEEIWEREDEYFNNPYNYFESYFPYCNEKDDFRIIHSLGSYSYGKKRDDAKKVQFDTTYGDIVLEIFLDMIKRYLKMNNSISEIYIDISSGHNIYISAMLEAFRHFATFTSLRHWVDKRKRPKFFITICDPILPGSENIYQVYIEEQRFNVFLESPIKRWEFEDIKSENFEDMKKMLFDKQTCELLVAVLERFLMTFSAIKNNIPLYLFDTYTIIDEPDEIQKLLDEIIEYLHVEIAKNYKNSPKLDKNKWIKIINTLGFYLGIIDVINHANILKYKKQKGVKKDDIKNIMKNIYNKFGLTNNIDILSVELDKLSPPDRRIAADILRSNFRNLLNRKNRDRIQRNFFAHCGLEENFVIVNEENGDIYVEYIDDLPELREMVGKMLLERI</sequence>
<organism evidence="3 4">
    <name type="scientific">Caldicellulosiruptor obsidiansis (strain ATCC BAA-2073 / JCM 16842 / OB47)</name>
    <dbReference type="NCBI Taxonomy" id="608506"/>
    <lineage>
        <taxon>Bacteria</taxon>
        <taxon>Bacillati</taxon>
        <taxon>Bacillota</taxon>
        <taxon>Bacillota incertae sedis</taxon>
        <taxon>Caldicellulosiruptorales</taxon>
        <taxon>Caldicellulosiruptoraceae</taxon>
        <taxon>Caldicellulosiruptor</taxon>
    </lineage>
</organism>
<dbReference type="KEGG" id="cob:COB47_0133"/>
<dbReference type="AlphaFoldDB" id="D9THD4"/>
<keyword evidence="4" id="KW-1185">Reference proteome</keyword>
<feature type="domain" description="CRISPR system endoribonuclease Csx1-like HEPN" evidence="1">
    <location>
        <begin position="384"/>
        <end position="451"/>
    </location>
</feature>
<dbReference type="NCBIfam" id="TIGR01897">
    <property type="entry name" value="cas_MJ1666"/>
    <property type="match status" value="1"/>
</dbReference>
<proteinExistence type="predicted"/>
<feature type="domain" description="CRISPR system endoribonuclease Csx1 CARF" evidence="2">
    <location>
        <begin position="31"/>
        <end position="200"/>
    </location>
</feature>
<evidence type="ECO:0000313" key="4">
    <source>
        <dbReference type="Proteomes" id="UP000000347"/>
    </source>
</evidence>
<dbReference type="Pfam" id="PF22230">
    <property type="entry name" value="Csx1_CARF"/>
    <property type="match status" value="1"/>
</dbReference>
<gene>
    <name evidence="3" type="ordered locus">COB47_0133</name>
</gene>
<protein>
    <submittedName>
        <fullName evidence="3">CRISPR-associated protein, MJ1666 family</fullName>
    </submittedName>
</protein>
<dbReference type="InterPro" id="IPR027419">
    <property type="entry name" value="CRISPR-assoc_Csx1_C"/>
</dbReference>
<dbReference type="STRING" id="608506.COB47_0133"/>